<dbReference type="Gene3D" id="1.10.560.10">
    <property type="entry name" value="GroEL-like equatorial domain"/>
    <property type="match status" value="1"/>
</dbReference>
<keyword evidence="4" id="KW-0143">Chaperone</keyword>
<evidence type="ECO:0000313" key="7">
    <source>
        <dbReference type="EMBL" id="AKC05765.1"/>
    </source>
</evidence>
<dbReference type="InterPro" id="IPR018370">
    <property type="entry name" value="Chaperonin_Cpn60_CS"/>
</dbReference>
<dbReference type="GO" id="GO:0005524">
    <property type="term" value="F:ATP binding"/>
    <property type="evidence" value="ECO:0007669"/>
    <property type="project" value="UniProtKB-KW"/>
</dbReference>
<evidence type="ECO:0000256" key="6">
    <source>
        <dbReference type="SAM" id="MobiDB-lite"/>
    </source>
</evidence>
<dbReference type="PRINTS" id="PR00304">
    <property type="entry name" value="TCOMPLEXTCP1"/>
</dbReference>
<dbReference type="InterPro" id="IPR002423">
    <property type="entry name" value="Cpn60/GroEL/TCP-1"/>
</dbReference>
<keyword evidence="3" id="KW-0067">ATP-binding</keyword>
<sequence>MAKLAGGVAVIKVGAATEVEMKEKKARVEDALHATRAAVEEGIVPGGGVALIRAKAAIAGLKGANEDQNHGIQIALRAMEAPLREIVTNAGEEPSVVLNRVAEGSGAFGYNAANGEFGDMIEFGILDPTKVTRTALQNAASIAGLMITTEAMVAEAPKKDEPAMPPGGGMGGMGGMDF</sequence>
<dbReference type="PATRIC" id="fig|287.2965.peg.2785"/>
<dbReference type="PANTHER" id="PTHR45633">
    <property type="entry name" value="60 KDA HEAT SHOCK PROTEIN, MITOCHONDRIAL"/>
    <property type="match status" value="1"/>
</dbReference>
<name>A0A0F6PQH7_PSEAI</name>
<evidence type="ECO:0000256" key="1">
    <source>
        <dbReference type="ARBA" id="ARBA00006607"/>
    </source>
</evidence>
<organism evidence="7">
    <name type="scientific">Pseudomonas aeruginosa</name>
    <dbReference type="NCBI Taxonomy" id="287"/>
    <lineage>
        <taxon>Bacteria</taxon>
        <taxon>Pseudomonadati</taxon>
        <taxon>Pseudomonadota</taxon>
        <taxon>Gammaproteobacteria</taxon>
        <taxon>Pseudomonadales</taxon>
        <taxon>Pseudomonadaceae</taxon>
        <taxon>Pseudomonas</taxon>
    </lineage>
</organism>
<dbReference type="Gene3D" id="3.30.260.10">
    <property type="entry name" value="TCP-1-like chaperonin intermediate domain"/>
    <property type="match status" value="1"/>
</dbReference>
<accession>A0A0F6PQH7</accession>
<dbReference type="InterPro" id="IPR027413">
    <property type="entry name" value="GROEL-like_equatorial_sf"/>
</dbReference>
<dbReference type="PROSITE" id="PS00296">
    <property type="entry name" value="CHAPERONINS_CPN60"/>
    <property type="match status" value="1"/>
</dbReference>
<evidence type="ECO:0000256" key="3">
    <source>
        <dbReference type="ARBA" id="ARBA00022840"/>
    </source>
</evidence>
<evidence type="ECO:0000256" key="4">
    <source>
        <dbReference type="ARBA" id="ARBA00023186"/>
    </source>
</evidence>
<dbReference type="Pfam" id="PF00118">
    <property type="entry name" value="Cpn60_TCP1"/>
    <property type="match status" value="1"/>
</dbReference>
<dbReference type="GO" id="GO:0016853">
    <property type="term" value="F:isomerase activity"/>
    <property type="evidence" value="ECO:0007669"/>
    <property type="project" value="UniProtKB-KW"/>
</dbReference>
<dbReference type="GO" id="GO:0140662">
    <property type="term" value="F:ATP-dependent protein folding chaperone"/>
    <property type="evidence" value="ECO:0007669"/>
    <property type="project" value="InterPro"/>
</dbReference>
<feature type="region of interest" description="Disordered" evidence="6">
    <location>
        <begin position="158"/>
        <end position="178"/>
    </location>
</feature>
<protein>
    <submittedName>
        <fullName evidence="7">60 kDa chaperonin</fullName>
    </submittedName>
</protein>
<gene>
    <name evidence="7" type="primary">groL_2</name>
    <name evidence="8" type="ORF">CCBH4851_00083</name>
    <name evidence="7" type="ORF">ICEPaeSP_00030</name>
</gene>
<dbReference type="SUPFAM" id="SSF48592">
    <property type="entry name" value="GroEL equatorial domain-like"/>
    <property type="match status" value="1"/>
</dbReference>
<evidence type="ECO:0000256" key="5">
    <source>
        <dbReference type="ARBA" id="ARBA00023235"/>
    </source>
</evidence>
<dbReference type="EMBL" id="KP299160">
    <property type="protein sequence ID" value="AKC05765.1"/>
    <property type="molecule type" value="Genomic_DNA"/>
</dbReference>
<proteinExistence type="inferred from homology"/>
<feature type="compositionally biased region" description="Gly residues" evidence="6">
    <location>
        <begin position="166"/>
        <end position="178"/>
    </location>
</feature>
<comment type="similarity">
    <text evidence="1">Belongs to the chaperonin (HSP60) family.</text>
</comment>
<keyword evidence="2" id="KW-0547">Nucleotide-binding</keyword>
<evidence type="ECO:0000256" key="2">
    <source>
        <dbReference type="ARBA" id="ARBA00022741"/>
    </source>
</evidence>
<reference evidence="7" key="1">
    <citation type="submission" date="2014-12" db="EMBL/GenBank/DDBJ databases">
        <authorList>
            <person name="Marin M.A."/>
            <person name="Fonseca E.L."/>
            <person name="Encinas F."/>
            <person name="Vicente A.C.P."/>
        </authorList>
    </citation>
    <scope>NUCLEOTIDE SEQUENCE</scope>
    <source>
        <strain evidence="7">PS106</strain>
    </source>
</reference>
<evidence type="ECO:0000313" key="8">
    <source>
        <dbReference type="EMBL" id="ALI58789.1"/>
    </source>
</evidence>
<dbReference type="InterPro" id="IPR001844">
    <property type="entry name" value="Cpn60/GroEL"/>
</dbReference>
<dbReference type="EMBL" id="KT454971">
    <property type="protein sequence ID" value="ALI58789.1"/>
    <property type="molecule type" value="Genomic_DNA"/>
</dbReference>
<keyword evidence="5" id="KW-0413">Isomerase</keyword>
<dbReference type="InterPro" id="IPR017998">
    <property type="entry name" value="Chaperone_TCP-1"/>
</dbReference>
<dbReference type="InterPro" id="IPR027410">
    <property type="entry name" value="TCP-1-like_intermed_sf"/>
</dbReference>
<reference evidence="8" key="2">
    <citation type="submission" date="2015-08" db="EMBL/GenBank/DDBJ databases">
        <title>Pseudomonas aeruginosa strain CCBH4851 chromosome region.</title>
        <authorList>
            <person name="Silveira M.C."/>
            <person name="Carvalho-Assef A.P.D."/>
            <person name="Albano R.M."/>
        </authorList>
    </citation>
    <scope>NUCLEOTIDE SEQUENCE</scope>
    <source>
        <strain evidence="8">CCBH4851</strain>
    </source>
</reference>
<dbReference type="GO" id="GO:0042026">
    <property type="term" value="P:protein refolding"/>
    <property type="evidence" value="ECO:0007669"/>
    <property type="project" value="InterPro"/>
</dbReference>
<dbReference type="AlphaFoldDB" id="A0A0F6PQH7"/>